<organism evidence="2 3">
    <name type="scientific">Desmophyllum pertusum</name>
    <dbReference type="NCBI Taxonomy" id="174260"/>
    <lineage>
        <taxon>Eukaryota</taxon>
        <taxon>Metazoa</taxon>
        <taxon>Cnidaria</taxon>
        <taxon>Anthozoa</taxon>
        <taxon>Hexacorallia</taxon>
        <taxon>Scleractinia</taxon>
        <taxon>Caryophylliina</taxon>
        <taxon>Caryophylliidae</taxon>
        <taxon>Desmophyllum</taxon>
    </lineage>
</organism>
<comment type="caution">
    <text evidence="2">The sequence shown here is derived from an EMBL/GenBank/DDBJ whole genome shotgun (WGS) entry which is preliminary data.</text>
</comment>
<feature type="compositionally biased region" description="Polar residues" evidence="1">
    <location>
        <begin position="85"/>
        <end position="100"/>
    </location>
</feature>
<sequence length="193" mass="21860">MSQLKDVEKQAAHKGLPLEQVGLRQQQRHTKEIREKAQKALWFAETYGLNLKSLNMEDSTGKPICLNLNSADATSSARRGVENDNICTTVPHQPESTSKPKQPYENLDDDEKENIKTILYIMDRFSISLEGYHELSQAQPSFPKTHLVESCAKVLDNQWQIKRTPGLAQGAELPLKILLENEIREHVSNDKSP</sequence>
<dbReference type="Proteomes" id="UP001163046">
    <property type="component" value="Unassembled WGS sequence"/>
</dbReference>
<evidence type="ECO:0000256" key="1">
    <source>
        <dbReference type="SAM" id="MobiDB-lite"/>
    </source>
</evidence>
<gene>
    <name evidence="2" type="ORF">OS493_000638</name>
</gene>
<evidence type="ECO:0000313" key="3">
    <source>
        <dbReference type="Proteomes" id="UP001163046"/>
    </source>
</evidence>
<dbReference type="OrthoDB" id="5988554at2759"/>
<feature type="region of interest" description="Disordered" evidence="1">
    <location>
        <begin position="76"/>
        <end position="107"/>
    </location>
</feature>
<feature type="compositionally biased region" description="Basic and acidic residues" evidence="1">
    <location>
        <begin position="1"/>
        <end position="11"/>
    </location>
</feature>
<proteinExistence type="predicted"/>
<accession>A0A9X0A8M8</accession>
<keyword evidence="3" id="KW-1185">Reference proteome</keyword>
<dbReference type="EMBL" id="MU825396">
    <property type="protein sequence ID" value="KAJ7394804.1"/>
    <property type="molecule type" value="Genomic_DNA"/>
</dbReference>
<reference evidence="2" key="1">
    <citation type="submission" date="2023-01" db="EMBL/GenBank/DDBJ databases">
        <title>Genome assembly of the deep-sea coral Lophelia pertusa.</title>
        <authorList>
            <person name="Herrera S."/>
            <person name="Cordes E."/>
        </authorList>
    </citation>
    <scope>NUCLEOTIDE SEQUENCE</scope>
    <source>
        <strain evidence="2">USNM1676648</strain>
        <tissue evidence="2">Polyp</tissue>
    </source>
</reference>
<protein>
    <submittedName>
        <fullName evidence="2">Uncharacterized protein</fullName>
    </submittedName>
</protein>
<evidence type="ECO:0000313" key="2">
    <source>
        <dbReference type="EMBL" id="KAJ7394804.1"/>
    </source>
</evidence>
<dbReference type="AlphaFoldDB" id="A0A9X0A8M8"/>
<name>A0A9X0A8M8_9CNID</name>
<feature type="region of interest" description="Disordered" evidence="1">
    <location>
        <begin position="1"/>
        <end position="32"/>
    </location>
</feature>